<reference evidence="4" key="1">
    <citation type="journal article" date="2014" name="Int. J. Syst. Evol. Microbiol.">
        <title>Complete genome sequence of Corynebacterium casei LMG S-19264T (=DSM 44701T), isolated from a smear-ripened cheese.</title>
        <authorList>
            <consortium name="US DOE Joint Genome Institute (JGI-PGF)"/>
            <person name="Walter F."/>
            <person name="Albersmeier A."/>
            <person name="Kalinowski J."/>
            <person name="Ruckert C."/>
        </authorList>
    </citation>
    <scope>NUCLEOTIDE SEQUENCE</scope>
    <source>
        <strain evidence="4">NBRC 110071</strain>
    </source>
</reference>
<protein>
    <submittedName>
        <fullName evidence="4">RNA-binding protein</fullName>
    </submittedName>
</protein>
<evidence type="ECO:0000313" key="4">
    <source>
        <dbReference type="EMBL" id="GLQ29689.1"/>
    </source>
</evidence>
<dbReference type="Gene3D" id="3.30.110.60">
    <property type="entry name" value="YhbY-like"/>
    <property type="match status" value="1"/>
</dbReference>
<name>A0AA37S7S3_9GAMM</name>
<reference evidence="4" key="2">
    <citation type="submission" date="2023-01" db="EMBL/GenBank/DDBJ databases">
        <title>Draft genome sequence of Litoribrevibacter albus strain NBRC 110071.</title>
        <authorList>
            <person name="Sun Q."/>
            <person name="Mori K."/>
        </authorList>
    </citation>
    <scope>NUCLEOTIDE SEQUENCE</scope>
    <source>
        <strain evidence="4">NBRC 110071</strain>
    </source>
</reference>
<evidence type="ECO:0000259" key="3">
    <source>
        <dbReference type="PROSITE" id="PS51295"/>
    </source>
</evidence>
<feature type="domain" description="CRM" evidence="3">
    <location>
        <begin position="7"/>
        <end position="103"/>
    </location>
</feature>
<dbReference type="InterPro" id="IPR035920">
    <property type="entry name" value="YhbY-like_sf"/>
</dbReference>
<dbReference type="InterPro" id="IPR051925">
    <property type="entry name" value="RNA-binding_domain"/>
</dbReference>
<accession>A0AA37S7S3</accession>
<dbReference type="PROSITE" id="PS51295">
    <property type="entry name" value="CRM"/>
    <property type="match status" value="1"/>
</dbReference>
<proteinExistence type="predicted"/>
<dbReference type="AlphaFoldDB" id="A0AA37S7S3"/>
<evidence type="ECO:0000256" key="2">
    <source>
        <dbReference type="PROSITE-ProRule" id="PRU00626"/>
    </source>
</evidence>
<comment type="caution">
    <text evidence="4">The sequence shown here is derived from an EMBL/GenBank/DDBJ whole genome shotgun (WGS) entry which is preliminary data.</text>
</comment>
<gene>
    <name evidence="4" type="ORF">GCM10007876_01670</name>
</gene>
<dbReference type="PANTHER" id="PTHR40065">
    <property type="entry name" value="RNA-BINDING PROTEIN YHBY"/>
    <property type="match status" value="1"/>
</dbReference>
<evidence type="ECO:0000256" key="1">
    <source>
        <dbReference type="ARBA" id="ARBA00022884"/>
    </source>
</evidence>
<dbReference type="SMART" id="SM01103">
    <property type="entry name" value="CRS1_YhbY"/>
    <property type="match status" value="1"/>
</dbReference>
<evidence type="ECO:0000313" key="5">
    <source>
        <dbReference type="Proteomes" id="UP001161389"/>
    </source>
</evidence>
<dbReference type="SUPFAM" id="SSF75471">
    <property type="entry name" value="YhbY-like"/>
    <property type="match status" value="1"/>
</dbReference>
<dbReference type="Proteomes" id="UP001161389">
    <property type="component" value="Unassembled WGS sequence"/>
</dbReference>
<dbReference type="EMBL" id="BSNM01000002">
    <property type="protein sequence ID" value="GLQ29689.1"/>
    <property type="molecule type" value="Genomic_DNA"/>
</dbReference>
<keyword evidence="5" id="KW-1185">Reference proteome</keyword>
<dbReference type="Pfam" id="PF01985">
    <property type="entry name" value="CRS1_YhbY"/>
    <property type="match status" value="1"/>
</dbReference>
<dbReference type="InterPro" id="IPR001890">
    <property type="entry name" value="RNA-binding_CRM"/>
</dbReference>
<sequence length="106" mass="11880">MAKSPANKLTNAKKKEYRSIGHNLNPVIIVSENGVSQGVIDETDRALNDHELIKVKFNVNDRDARAELINEICEATGAELIQTIGKIALILRFAKERNERLSNLLR</sequence>
<dbReference type="GO" id="GO:0003723">
    <property type="term" value="F:RNA binding"/>
    <property type="evidence" value="ECO:0007669"/>
    <property type="project" value="UniProtKB-UniRule"/>
</dbReference>
<dbReference type="RefSeq" id="WP_284377628.1">
    <property type="nucleotide sequence ID" value="NZ_BSNM01000002.1"/>
</dbReference>
<dbReference type="PANTHER" id="PTHR40065:SF3">
    <property type="entry name" value="RNA-BINDING PROTEIN YHBY"/>
    <property type="match status" value="1"/>
</dbReference>
<organism evidence="4 5">
    <name type="scientific">Litoribrevibacter albus</name>
    <dbReference type="NCBI Taxonomy" id="1473156"/>
    <lineage>
        <taxon>Bacteria</taxon>
        <taxon>Pseudomonadati</taxon>
        <taxon>Pseudomonadota</taxon>
        <taxon>Gammaproteobacteria</taxon>
        <taxon>Oceanospirillales</taxon>
        <taxon>Oceanospirillaceae</taxon>
        <taxon>Litoribrevibacter</taxon>
    </lineage>
</organism>
<keyword evidence="1 2" id="KW-0694">RNA-binding</keyword>